<reference evidence="1 2" key="1">
    <citation type="submission" date="2013-10" db="EMBL/GenBank/DDBJ databases">
        <title>The Genome Sequence of Acinetobacter tjernbergiae CIP107465.</title>
        <authorList>
            <consortium name="The Broad Institute Genomics Platform"/>
            <consortium name="The Broad Institute Genome Sequencing Center for Infectious Disease"/>
            <person name="Cerqueira G."/>
            <person name="Feldgarden M."/>
            <person name="Courvalin P."/>
            <person name="Grillot-Courvalin C."/>
            <person name="Clermont D."/>
            <person name="Rocha E."/>
            <person name="Yoon E.-J."/>
            <person name="Nemec A."/>
            <person name="Young S.K."/>
            <person name="Zeng Q."/>
            <person name="Gargeya S."/>
            <person name="Fitzgerald M."/>
            <person name="Abouelleil A."/>
            <person name="Alvarado L."/>
            <person name="Berlin A.M."/>
            <person name="Chapman S.B."/>
            <person name="Gainer-Dewar J."/>
            <person name="Goldberg J."/>
            <person name="Gnerre S."/>
            <person name="Griggs A."/>
            <person name="Gujja S."/>
            <person name="Hansen M."/>
            <person name="Howarth C."/>
            <person name="Imamovic A."/>
            <person name="Ireland A."/>
            <person name="Larimer J."/>
            <person name="McCowan C."/>
            <person name="Murphy C."/>
            <person name="Pearson M."/>
            <person name="Poon T.W."/>
            <person name="Priest M."/>
            <person name="Roberts A."/>
            <person name="Saif S."/>
            <person name="Shea T."/>
            <person name="Sykes S."/>
            <person name="Wortman J."/>
            <person name="Nusbaum C."/>
            <person name="Birren B."/>
        </authorList>
    </citation>
    <scope>NUCLEOTIDE SEQUENCE [LARGE SCALE GENOMIC DNA]</scope>
    <source>
        <strain evidence="1 2">CIP 107465</strain>
    </source>
</reference>
<dbReference type="STRING" id="202955.GCA_000759995_01524"/>
<dbReference type="PATRIC" id="fig|1120928.5.peg.1636"/>
<proteinExistence type="predicted"/>
<keyword evidence="2" id="KW-1185">Reference proteome</keyword>
<protein>
    <recommendedName>
        <fullName evidence="3">DUF4259 domain-containing protein</fullName>
    </recommendedName>
</protein>
<name>V2V4B2_9GAMM</name>
<dbReference type="Proteomes" id="UP000017404">
    <property type="component" value="Unassembled WGS sequence"/>
</dbReference>
<comment type="caution">
    <text evidence="1">The sequence shown here is derived from an EMBL/GenBank/DDBJ whole genome shotgun (WGS) entry which is preliminary data.</text>
</comment>
<dbReference type="AlphaFoldDB" id="V2V4B2"/>
<evidence type="ECO:0008006" key="3">
    <source>
        <dbReference type="Google" id="ProtNLM"/>
    </source>
</evidence>
<dbReference type="eggNOG" id="ENOG5033DI3">
    <property type="taxonomic scope" value="Bacteria"/>
</dbReference>
<organism evidence="1 2">
    <name type="scientific">Acinetobacter tjernbergiae DSM 14971 = CIP 107465</name>
    <dbReference type="NCBI Taxonomy" id="1120928"/>
    <lineage>
        <taxon>Bacteria</taxon>
        <taxon>Pseudomonadati</taxon>
        <taxon>Pseudomonadota</taxon>
        <taxon>Gammaproteobacteria</taxon>
        <taxon>Moraxellales</taxon>
        <taxon>Moraxellaceae</taxon>
        <taxon>Acinetobacter</taxon>
    </lineage>
</organism>
<evidence type="ECO:0000313" key="1">
    <source>
        <dbReference type="EMBL" id="ESK55721.1"/>
    </source>
</evidence>
<sequence>MGTWSHEPFGNDTANDWADELEDVTDFSVIEATLQTALDEGQEYLDADVAMEALAAIEVLAKSLGHGTQTDVYTAKVDEWLETVSLKPSTDLLLKAQQVLVLVLSDQSELKDLWQEADDYDIWLASIQQLKDALH</sequence>
<gene>
    <name evidence="1" type="ORF">F990_01605</name>
</gene>
<dbReference type="RefSeq" id="WP_018678779.1">
    <property type="nucleotide sequence ID" value="NZ_AYEV01000014.1"/>
</dbReference>
<dbReference type="InterPro" id="IPR025355">
    <property type="entry name" value="DUF4259"/>
</dbReference>
<dbReference type="OrthoDB" id="7594887at2"/>
<dbReference type="Pfam" id="PF14078">
    <property type="entry name" value="DUF4259"/>
    <property type="match status" value="1"/>
</dbReference>
<evidence type="ECO:0000313" key="2">
    <source>
        <dbReference type="Proteomes" id="UP000017404"/>
    </source>
</evidence>
<accession>V2V4B2</accession>
<dbReference type="EMBL" id="AYEV01000014">
    <property type="protein sequence ID" value="ESK55721.1"/>
    <property type="molecule type" value="Genomic_DNA"/>
</dbReference>